<dbReference type="Pfam" id="PF07669">
    <property type="entry name" value="Eco57I"/>
    <property type="match status" value="1"/>
</dbReference>
<keyword evidence="5" id="KW-0680">Restriction system</keyword>
<dbReference type="GO" id="GO:0009307">
    <property type="term" value="P:DNA restriction-modification system"/>
    <property type="evidence" value="ECO:0007669"/>
    <property type="project" value="UniProtKB-KW"/>
</dbReference>
<reference evidence="10" key="1">
    <citation type="submission" date="2019-10" db="EMBL/GenBank/DDBJ databases">
        <authorList>
            <consortium name="Genoscope - CEA"/>
            <person name="William W."/>
        </authorList>
    </citation>
    <scope>NUCLEOTIDE SEQUENCE [LARGE SCALE GENOMIC DNA]</scope>
    <source>
        <strain evidence="10">BBR_PRJEB10992</strain>
    </source>
</reference>
<evidence type="ECO:0000259" key="8">
    <source>
        <dbReference type="Pfam" id="PF07669"/>
    </source>
</evidence>
<evidence type="ECO:0000256" key="1">
    <source>
        <dbReference type="ARBA" id="ARBA00011900"/>
    </source>
</evidence>
<keyword evidence="11" id="KW-1185">Reference proteome</keyword>
<dbReference type="InterPro" id="IPR025931">
    <property type="entry name" value="TaqI_C"/>
</dbReference>
<protein>
    <recommendedName>
        <fullName evidence="1">site-specific DNA-methyltransferase (adenine-specific)</fullName>
        <ecNumber evidence="1">2.1.1.72</ecNumber>
    </recommendedName>
</protein>
<name>A0A7Z9BZC7_9CYAN</name>
<dbReference type="AlphaFoldDB" id="A0A7Z9BZC7"/>
<dbReference type="InterPro" id="IPR011639">
    <property type="entry name" value="MethylTrfase_TaqI-like_dom"/>
</dbReference>
<dbReference type="GO" id="GO:0032259">
    <property type="term" value="P:methylation"/>
    <property type="evidence" value="ECO:0007669"/>
    <property type="project" value="UniProtKB-KW"/>
</dbReference>
<sequence length="613" mass="72360">MKTNFILSPNSYDLIPSKKFSAEFKQTAFVLIQEFKNQSLRSFLKEKFEISEKEVYVINVKFKESIQEFIATRNKSFGVFYTPFNIADKIISTIKIDSNFSYLEPSVGTGNFIILLIEKIRQTLPNISLDNLLKSIYGFEIDNEALEICKLRVLLYLENYYFIDQQIYNKLNFYVTDFTIKAPFGFDFLKNFNSLYQDSPEVLEIKKSHKFDYIFGNPPFITFYGRRSKKLLESYRKYYLENYEFIPNSVMNGKLNSYMFFIEQGLNLLNKNGHLIYLLDNSIYETSGEHIRKWIIANFQIHSITQGFSDFNNVCSGQTIWHIIQCKPETEMILEDHNSDHKPSQKINQCTYLNSLECKIDFQQDNLIIAQFKKYKNINYYFPGKSIRTCCMLLNLTDKFLVTPEEYKQDESGLIMPYLEGGKSLSHPDEPFKFEKYIKYDYQLQLDISEEIRKQLEQEGVKNKKRIGLGKLEVYQAPKIFIRQSSNKLIAKFTTENFMANNSLYVLTPIYSNFSFDIWEDILIYTERLLCSTLYSYLAHQLKVIRKNVKQQPQIKISDLKQLPFVLDTHSDFFREIIEVNPINRKKIDSIIYENLCISTPEIKKIEFFLQSV</sequence>
<dbReference type="Gene3D" id="3.40.50.150">
    <property type="entry name" value="Vaccinia Virus protein VP39"/>
    <property type="match status" value="1"/>
</dbReference>
<dbReference type="Pfam" id="PF12950">
    <property type="entry name" value="TaqI_C"/>
    <property type="match status" value="1"/>
</dbReference>
<evidence type="ECO:0000256" key="4">
    <source>
        <dbReference type="ARBA" id="ARBA00022691"/>
    </source>
</evidence>
<dbReference type="OrthoDB" id="467945at2"/>
<dbReference type="InterPro" id="IPR029063">
    <property type="entry name" value="SAM-dependent_MTases_sf"/>
</dbReference>
<gene>
    <name evidence="10" type="ORF">PL8927_740018</name>
</gene>
<organism evidence="10 11">
    <name type="scientific">Planktothrix serta PCC 8927</name>
    <dbReference type="NCBI Taxonomy" id="671068"/>
    <lineage>
        <taxon>Bacteria</taxon>
        <taxon>Bacillati</taxon>
        <taxon>Cyanobacteriota</taxon>
        <taxon>Cyanophyceae</taxon>
        <taxon>Oscillatoriophycideae</taxon>
        <taxon>Oscillatoriales</taxon>
        <taxon>Microcoleaceae</taxon>
        <taxon>Planktothrix</taxon>
    </lineage>
</organism>
<proteinExistence type="predicted"/>
<dbReference type="InterPro" id="IPR002052">
    <property type="entry name" value="DNA_methylase_N6_adenine_CS"/>
</dbReference>
<dbReference type="PRINTS" id="PR00507">
    <property type="entry name" value="N12N6MTFRASE"/>
</dbReference>
<dbReference type="GO" id="GO:0003677">
    <property type="term" value="F:DNA binding"/>
    <property type="evidence" value="ECO:0007669"/>
    <property type="project" value="UniProtKB-KW"/>
</dbReference>
<evidence type="ECO:0000256" key="6">
    <source>
        <dbReference type="ARBA" id="ARBA00023125"/>
    </source>
</evidence>
<evidence type="ECO:0000256" key="3">
    <source>
        <dbReference type="ARBA" id="ARBA00022679"/>
    </source>
</evidence>
<feature type="domain" description="TaqI-like C-terminal specificity" evidence="9">
    <location>
        <begin position="458"/>
        <end position="564"/>
    </location>
</feature>
<evidence type="ECO:0000256" key="5">
    <source>
        <dbReference type="ARBA" id="ARBA00022747"/>
    </source>
</evidence>
<keyword evidence="3" id="KW-0808">Transferase</keyword>
<keyword evidence="4" id="KW-0949">S-adenosyl-L-methionine</keyword>
<keyword evidence="6" id="KW-0238">DNA-binding</keyword>
<accession>A0A7Z9BZC7</accession>
<comment type="catalytic activity">
    <reaction evidence="7">
        <text>a 2'-deoxyadenosine in DNA + S-adenosyl-L-methionine = an N(6)-methyl-2'-deoxyadenosine in DNA + S-adenosyl-L-homocysteine + H(+)</text>
        <dbReference type="Rhea" id="RHEA:15197"/>
        <dbReference type="Rhea" id="RHEA-COMP:12418"/>
        <dbReference type="Rhea" id="RHEA-COMP:12419"/>
        <dbReference type="ChEBI" id="CHEBI:15378"/>
        <dbReference type="ChEBI" id="CHEBI:57856"/>
        <dbReference type="ChEBI" id="CHEBI:59789"/>
        <dbReference type="ChEBI" id="CHEBI:90615"/>
        <dbReference type="ChEBI" id="CHEBI:90616"/>
        <dbReference type="EC" id="2.1.1.72"/>
    </reaction>
</comment>
<dbReference type="EC" id="2.1.1.72" evidence="1"/>
<dbReference type="PANTHER" id="PTHR33841">
    <property type="entry name" value="DNA METHYLTRANSFERASE YEEA-RELATED"/>
    <property type="match status" value="1"/>
</dbReference>
<dbReference type="InterPro" id="IPR050953">
    <property type="entry name" value="N4_N6_ade-DNA_methylase"/>
</dbReference>
<dbReference type="Proteomes" id="UP000184550">
    <property type="component" value="Unassembled WGS sequence"/>
</dbReference>
<evidence type="ECO:0000313" key="10">
    <source>
        <dbReference type="EMBL" id="VXD22213.1"/>
    </source>
</evidence>
<evidence type="ECO:0000259" key="9">
    <source>
        <dbReference type="Pfam" id="PF12950"/>
    </source>
</evidence>
<dbReference type="EMBL" id="CZCU02000151">
    <property type="protein sequence ID" value="VXD22213.1"/>
    <property type="molecule type" value="Genomic_DNA"/>
</dbReference>
<keyword evidence="2" id="KW-0489">Methyltransferase</keyword>
<dbReference type="PANTHER" id="PTHR33841:SF6">
    <property type="entry name" value="TYPE II METHYLTRANSFERASE M.HINDII"/>
    <property type="match status" value="1"/>
</dbReference>
<dbReference type="RefSeq" id="WP_083624586.1">
    <property type="nucleotide sequence ID" value="NZ_LR734877.1"/>
</dbReference>
<comment type="caution">
    <text evidence="10">The sequence shown here is derived from an EMBL/GenBank/DDBJ whole genome shotgun (WGS) entry which is preliminary data.</text>
</comment>
<evidence type="ECO:0000256" key="2">
    <source>
        <dbReference type="ARBA" id="ARBA00022603"/>
    </source>
</evidence>
<dbReference type="PROSITE" id="PS00092">
    <property type="entry name" value="N6_MTASE"/>
    <property type="match status" value="1"/>
</dbReference>
<dbReference type="SUPFAM" id="SSF53335">
    <property type="entry name" value="S-adenosyl-L-methionine-dependent methyltransferases"/>
    <property type="match status" value="1"/>
</dbReference>
<dbReference type="GO" id="GO:0009007">
    <property type="term" value="F:site-specific DNA-methyltransferase (adenine-specific) activity"/>
    <property type="evidence" value="ECO:0007669"/>
    <property type="project" value="UniProtKB-EC"/>
</dbReference>
<feature type="domain" description="Type II methyltransferase M.TaqI-like" evidence="8">
    <location>
        <begin position="135"/>
        <end position="306"/>
    </location>
</feature>
<evidence type="ECO:0000256" key="7">
    <source>
        <dbReference type="ARBA" id="ARBA00047942"/>
    </source>
</evidence>
<evidence type="ECO:0000313" key="11">
    <source>
        <dbReference type="Proteomes" id="UP000184550"/>
    </source>
</evidence>